<sequence>MVQLFLWLGGGSPEVEPVIVGKQEEARFFLISSATTELATQGYNMPRYKKGGVRRRFKRPAKGTRHYGSQSCKLAAANPSMAVDSTEPSQRQEEACEDHNGYFLGFNTNSWCQPIRVLSLFDGISSGLLALDSLGIKVSEYFSAEIDKDAISIQRKRFYGRITEIGDVEACTELLLDQIAPIHLLIGGSPCNQLSKVNPKRKLFAPGSSGRLFFTYVKILNYLKKKAIENNHNFFYLYENTSNLDRSTLLTMTKAFNAEPQVVDALSFVPMRRKRLFWHNLGKSDVDLASMEIPPLEDFLDPGRIATVNMVCTITTNNASQKKKDKCPVVNFDGEECTLNVNELERIFHLGEGFTDNGNLSISRRRKLIGKSWVVPVIACLLNPLLKVLQV</sequence>
<organism evidence="6">
    <name type="scientific">Thrips palmi</name>
    <name type="common">Melon thrips</name>
    <dbReference type="NCBI Taxonomy" id="161013"/>
    <lineage>
        <taxon>Eukaryota</taxon>
        <taxon>Metazoa</taxon>
        <taxon>Ecdysozoa</taxon>
        <taxon>Arthropoda</taxon>
        <taxon>Hexapoda</taxon>
        <taxon>Insecta</taxon>
        <taxon>Pterygota</taxon>
        <taxon>Neoptera</taxon>
        <taxon>Paraneoptera</taxon>
        <taxon>Thysanoptera</taxon>
        <taxon>Terebrantia</taxon>
        <taxon>Thripoidea</taxon>
        <taxon>Thripidae</taxon>
        <taxon>Thrips</taxon>
    </lineage>
</organism>
<dbReference type="PANTHER" id="PTHR23068:SF25">
    <property type="entry name" value="DNA (CYTOSINE-5)-METHYLTRANSFERASE DRM2"/>
    <property type="match status" value="1"/>
</dbReference>
<dbReference type="InterPro" id="IPR001525">
    <property type="entry name" value="C5_MeTfrase"/>
</dbReference>
<dbReference type="InParanoid" id="A0A6P8ZM26"/>
<keyword evidence="3" id="KW-0808">Transferase</keyword>
<dbReference type="RefSeq" id="XP_034239869.1">
    <property type="nucleotide sequence ID" value="XM_034383978.1"/>
</dbReference>
<dbReference type="Gene3D" id="3.40.50.150">
    <property type="entry name" value="Vaccinia Virus protein VP39"/>
    <property type="match status" value="1"/>
</dbReference>
<dbReference type="GeneID" id="117644470"/>
<keyword evidence="2" id="KW-0489">Methyltransferase</keyword>
<dbReference type="Gene3D" id="2.20.70.90">
    <property type="match status" value="1"/>
</dbReference>
<protein>
    <recommendedName>
        <fullName evidence="1">DNA (cytosine-5-)-methyltransferase</fullName>
        <ecNumber evidence="1">2.1.1.37</ecNumber>
    </recommendedName>
</protein>
<dbReference type="OrthoDB" id="641149at2759"/>
<evidence type="ECO:0000256" key="3">
    <source>
        <dbReference type="ARBA" id="ARBA00022679"/>
    </source>
</evidence>
<dbReference type="SUPFAM" id="SSF53335">
    <property type="entry name" value="S-adenosyl-L-methionine-dependent methyltransferases"/>
    <property type="match status" value="1"/>
</dbReference>
<reference evidence="6" key="1">
    <citation type="submission" date="2025-08" db="UniProtKB">
        <authorList>
            <consortium name="RefSeq"/>
        </authorList>
    </citation>
    <scope>IDENTIFICATION</scope>
    <source>
        <tissue evidence="6">Total insect</tissue>
    </source>
</reference>
<dbReference type="AlphaFoldDB" id="A0A6P8ZM26"/>
<dbReference type="GO" id="GO:0005634">
    <property type="term" value="C:nucleus"/>
    <property type="evidence" value="ECO:0007669"/>
    <property type="project" value="TreeGrafter"/>
</dbReference>
<evidence type="ECO:0000256" key="1">
    <source>
        <dbReference type="ARBA" id="ARBA00011975"/>
    </source>
</evidence>
<dbReference type="PANTHER" id="PTHR23068">
    <property type="entry name" value="DNA CYTOSINE-5- -METHYLTRANSFERASE 3-RELATED"/>
    <property type="match status" value="1"/>
</dbReference>
<dbReference type="InterPro" id="IPR029063">
    <property type="entry name" value="SAM-dependent_MTases_sf"/>
</dbReference>
<accession>A0A6P8ZM26</accession>
<evidence type="ECO:0000313" key="6">
    <source>
        <dbReference type="RefSeq" id="XP_034239869.1"/>
    </source>
</evidence>
<name>A0A6P8ZM26_THRPL</name>
<evidence type="ECO:0000256" key="4">
    <source>
        <dbReference type="ARBA" id="ARBA00022691"/>
    </source>
</evidence>
<dbReference type="GO" id="GO:0032259">
    <property type="term" value="P:methylation"/>
    <property type="evidence" value="ECO:0007669"/>
    <property type="project" value="UniProtKB-KW"/>
</dbReference>
<dbReference type="Proteomes" id="UP000515158">
    <property type="component" value="Unplaced"/>
</dbReference>
<evidence type="ECO:0000256" key="2">
    <source>
        <dbReference type="ARBA" id="ARBA00022603"/>
    </source>
</evidence>
<proteinExistence type="predicted"/>
<dbReference type="InterPro" id="IPR050390">
    <property type="entry name" value="C5-Methyltransferase"/>
</dbReference>
<keyword evidence="5" id="KW-1185">Reference proteome</keyword>
<dbReference type="GO" id="GO:0003886">
    <property type="term" value="F:DNA (cytosine-5-)-methyltransferase activity"/>
    <property type="evidence" value="ECO:0007669"/>
    <property type="project" value="UniProtKB-EC"/>
</dbReference>
<dbReference type="KEGG" id="tpal:117644470"/>
<gene>
    <name evidence="6" type="primary">LOC117644470</name>
</gene>
<evidence type="ECO:0000313" key="5">
    <source>
        <dbReference type="Proteomes" id="UP000515158"/>
    </source>
</evidence>
<dbReference type="Pfam" id="PF00145">
    <property type="entry name" value="DNA_methylase"/>
    <property type="match status" value="1"/>
</dbReference>
<dbReference type="EC" id="2.1.1.37" evidence="1"/>
<keyword evidence="4" id="KW-0949">S-adenosyl-L-methionine</keyword>